<dbReference type="EMBL" id="JAUSVR010000005">
    <property type="protein sequence ID" value="MDQ0511119.1"/>
    <property type="molecule type" value="Genomic_DNA"/>
</dbReference>
<feature type="binding site" evidence="7">
    <location>
        <position position="345"/>
    </location>
    <ligand>
        <name>3-phosphoshikimate</name>
        <dbReference type="ChEBI" id="CHEBI:145989"/>
    </ligand>
</feature>
<feature type="active site" description="Proton acceptor" evidence="7">
    <location>
        <position position="345"/>
    </location>
</feature>
<comment type="catalytic activity">
    <reaction evidence="6">
        <text>3-phosphoshikimate + phosphoenolpyruvate = 5-O-(1-carboxyvinyl)-3-phosphoshikimate + phosphate</text>
        <dbReference type="Rhea" id="RHEA:21256"/>
        <dbReference type="ChEBI" id="CHEBI:43474"/>
        <dbReference type="ChEBI" id="CHEBI:57701"/>
        <dbReference type="ChEBI" id="CHEBI:58702"/>
        <dbReference type="ChEBI" id="CHEBI:145989"/>
        <dbReference type="EC" id="2.5.1.19"/>
    </reaction>
    <physiologicalReaction direction="left-to-right" evidence="6">
        <dbReference type="Rhea" id="RHEA:21257"/>
    </physiologicalReaction>
</comment>
<feature type="compositionally biased region" description="Polar residues" evidence="8">
    <location>
        <begin position="1"/>
        <end position="11"/>
    </location>
</feature>
<feature type="binding site" evidence="7">
    <location>
        <position position="191"/>
    </location>
    <ligand>
        <name>3-phosphoshikimate</name>
        <dbReference type="ChEBI" id="CHEBI:145989"/>
    </ligand>
</feature>
<accession>A0ABU0LQZ1</accession>
<dbReference type="InterPro" id="IPR001986">
    <property type="entry name" value="Enolpyruvate_Tfrase_dom"/>
</dbReference>
<feature type="region of interest" description="Disordered" evidence="8">
    <location>
        <begin position="1"/>
        <end position="29"/>
    </location>
</feature>
<feature type="binding site" evidence="7">
    <location>
        <position position="44"/>
    </location>
    <ligand>
        <name>phosphoenolpyruvate</name>
        <dbReference type="ChEBI" id="CHEBI:58702"/>
    </ligand>
</feature>
<evidence type="ECO:0000256" key="2">
    <source>
        <dbReference type="ARBA" id="ARBA00009948"/>
    </source>
</evidence>
<dbReference type="CDD" id="cd01556">
    <property type="entry name" value="EPSP_synthase"/>
    <property type="match status" value="1"/>
</dbReference>
<proteinExistence type="inferred from homology"/>
<dbReference type="Proteomes" id="UP001235094">
    <property type="component" value="Unassembled WGS sequence"/>
</dbReference>
<evidence type="ECO:0000313" key="10">
    <source>
        <dbReference type="EMBL" id="MDQ0511119.1"/>
    </source>
</evidence>
<dbReference type="InterPro" id="IPR006264">
    <property type="entry name" value="EPSP_synthase"/>
</dbReference>
<comment type="similarity">
    <text evidence="2 7">Belongs to the EPSP synthase family.</text>
</comment>
<comment type="subunit">
    <text evidence="7">Monomer.</text>
</comment>
<gene>
    <name evidence="7" type="primary">aroA</name>
    <name evidence="10" type="ORF">QOZ99_002015</name>
</gene>
<dbReference type="PROSITE" id="PS00104">
    <property type="entry name" value="EPSP_SYNTHASE_1"/>
    <property type="match status" value="1"/>
</dbReference>
<feature type="binding site" evidence="7">
    <location>
        <position position="430"/>
    </location>
    <ligand>
        <name>phosphoenolpyruvate</name>
        <dbReference type="ChEBI" id="CHEBI:58702"/>
    </ligand>
</feature>
<evidence type="ECO:0000256" key="5">
    <source>
        <dbReference type="ARBA" id="ARBA00023141"/>
    </source>
</evidence>
<feature type="binding site" evidence="7">
    <location>
        <position position="49"/>
    </location>
    <ligand>
        <name>3-phosphoshikimate</name>
        <dbReference type="ChEBI" id="CHEBI:145989"/>
    </ligand>
</feature>
<comment type="caution">
    <text evidence="10">The sequence shown here is derived from an EMBL/GenBank/DDBJ whole genome shotgun (WGS) entry which is preliminary data.</text>
</comment>
<comment type="subcellular location">
    <subcellularLocation>
        <location evidence="7">Cytoplasm</location>
    </subcellularLocation>
</comment>
<feature type="binding site" evidence="7">
    <location>
        <position position="372"/>
    </location>
    <ligand>
        <name>3-phosphoshikimate</name>
        <dbReference type="ChEBI" id="CHEBI:145989"/>
    </ligand>
</feature>
<feature type="binding site" evidence="7">
    <location>
        <position position="45"/>
    </location>
    <ligand>
        <name>3-phosphoshikimate</name>
        <dbReference type="ChEBI" id="CHEBI:145989"/>
    </ligand>
</feature>
<dbReference type="PANTHER" id="PTHR21090:SF5">
    <property type="entry name" value="PENTAFUNCTIONAL AROM POLYPEPTIDE"/>
    <property type="match status" value="1"/>
</dbReference>
<dbReference type="PROSITE" id="PS00885">
    <property type="entry name" value="EPSP_SYNTHASE_2"/>
    <property type="match status" value="1"/>
</dbReference>
<name>A0ABU0LQZ1_9HYPH</name>
<sequence length="481" mass="49991">MTSPLSPSITTAAPVASGHAGAPMPARAGLSPALKGTVRVPGDKSVSHRSLIFGTLAVGETRISGLLEGEDVLGTARACAALGATVERLGEGEWRVEGVGVGGLTQPDAPLDFGNAGTGSRLMMGVVAGNPITATFDGDASLRRRPMRRILDPLERMGVEVLDAAEGGRLPLTLKGPRDLVPITYESPVASAQIKSAVLLAGLGAPGETVLIEKEASRDHTERMLAHFGADVRVEPFGEHGRKVTLKGRPELKPAPIAVPADPSSAAFPVAAALIVPGSDIVIEGVMVNPLRTGLFITLKQMGASIEYLNERIEGGEDVADLRVRHTGRLRAVEVPAERAPSMIDEYPILAVVAAYAQGTTRMNGLSELRVKESDRLAAVARGLDAIGVHNRIEGDDLLVEGAGSVSGGATIWTPKVPGGGPVATHMDHRIAMSFLVAGLAALRPVEVDDVAFIATSFPSFLPLMKQLGAVIEVDAAEGAR</sequence>
<feature type="binding site" evidence="7">
    <location>
        <position position="44"/>
    </location>
    <ligand>
        <name>3-phosphoshikimate</name>
        <dbReference type="ChEBI" id="CHEBI:145989"/>
    </ligand>
</feature>
<evidence type="ECO:0000256" key="3">
    <source>
        <dbReference type="ARBA" id="ARBA00022605"/>
    </source>
</evidence>
<feature type="binding site" evidence="7">
    <location>
        <position position="193"/>
    </location>
    <ligand>
        <name>phosphoenolpyruvate</name>
        <dbReference type="ChEBI" id="CHEBI:58702"/>
    </ligand>
</feature>
<protein>
    <recommendedName>
        <fullName evidence="7">3-phosphoshikimate 1-carboxyvinyltransferase</fullName>
        <ecNumber evidence="7">2.5.1.19</ecNumber>
    </recommendedName>
    <alternativeName>
        <fullName evidence="7">5-enolpyruvylshikimate-3-phosphate synthase</fullName>
        <shortName evidence="7">EPSP synthase</shortName>
        <shortName evidence="7">EPSPS</shortName>
    </alternativeName>
</protein>
<dbReference type="EC" id="2.5.1.19" evidence="7"/>
<keyword evidence="7" id="KW-0963">Cytoplasm</keyword>
<dbReference type="PIRSF" id="PIRSF000505">
    <property type="entry name" value="EPSPS"/>
    <property type="match status" value="1"/>
</dbReference>
<evidence type="ECO:0000259" key="9">
    <source>
        <dbReference type="Pfam" id="PF00275"/>
    </source>
</evidence>
<dbReference type="HAMAP" id="MF_00210">
    <property type="entry name" value="EPSP_synth"/>
    <property type="match status" value="1"/>
</dbReference>
<evidence type="ECO:0000256" key="1">
    <source>
        <dbReference type="ARBA" id="ARBA00004811"/>
    </source>
</evidence>
<feature type="binding site" evidence="7">
    <location>
        <position position="117"/>
    </location>
    <ligand>
        <name>phosphoenolpyruvate</name>
        <dbReference type="ChEBI" id="CHEBI:58702"/>
    </ligand>
</feature>
<dbReference type="NCBIfam" id="TIGR01356">
    <property type="entry name" value="aroA"/>
    <property type="match status" value="1"/>
</dbReference>
<feature type="binding site" evidence="7">
    <location>
        <position position="193"/>
    </location>
    <ligand>
        <name>3-phosphoshikimate</name>
        <dbReference type="ChEBI" id="CHEBI:145989"/>
    </ligand>
</feature>
<dbReference type="InterPro" id="IPR036968">
    <property type="entry name" value="Enolpyruvate_Tfrase_sf"/>
</dbReference>
<keyword evidence="11" id="KW-1185">Reference proteome</keyword>
<evidence type="ECO:0000256" key="7">
    <source>
        <dbReference type="HAMAP-Rule" id="MF_00210"/>
    </source>
</evidence>
<comment type="pathway">
    <text evidence="1 7">Metabolic intermediate biosynthesis; chorismate biosynthesis; chorismate from D-erythrose 4-phosphate and phosphoenolpyruvate: step 6/7.</text>
</comment>
<dbReference type="InterPro" id="IPR023193">
    <property type="entry name" value="EPSP_synthase_CS"/>
</dbReference>
<dbReference type="RefSeq" id="WP_370876826.1">
    <property type="nucleotide sequence ID" value="NZ_JAUSVR010000005.1"/>
</dbReference>
<evidence type="ECO:0000313" key="11">
    <source>
        <dbReference type="Proteomes" id="UP001235094"/>
    </source>
</evidence>
<evidence type="ECO:0000256" key="6">
    <source>
        <dbReference type="ARBA" id="ARBA00044633"/>
    </source>
</evidence>
<organism evidence="10 11">
    <name type="scientific">Ancylobacter amanitiformis</name>
    <dbReference type="NCBI Taxonomy" id="217069"/>
    <lineage>
        <taxon>Bacteria</taxon>
        <taxon>Pseudomonadati</taxon>
        <taxon>Pseudomonadota</taxon>
        <taxon>Alphaproteobacteria</taxon>
        <taxon>Hyphomicrobiales</taxon>
        <taxon>Xanthobacteraceae</taxon>
        <taxon>Ancylobacter</taxon>
    </lineage>
</organism>
<feature type="binding site" evidence="7">
    <location>
        <position position="376"/>
    </location>
    <ligand>
        <name>phosphoenolpyruvate</name>
        <dbReference type="ChEBI" id="CHEBI:58702"/>
    </ligand>
</feature>
<keyword evidence="5 7" id="KW-0057">Aromatic amino acid biosynthesis</keyword>
<evidence type="ECO:0000256" key="4">
    <source>
        <dbReference type="ARBA" id="ARBA00022679"/>
    </source>
</evidence>
<feature type="binding site" evidence="7">
    <location>
        <position position="145"/>
    </location>
    <ligand>
        <name>phosphoenolpyruvate</name>
        <dbReference type="ChEBI" id="CHEBI:58702"/>
    </ligand>
</feature>
<comment type="function">
    <text evidence="7">Catalyzes the transfer of the enolpyruvyl moiety of phosphoenolpyruvate (PEP) to the 5-hydroxyl of shikimate-3-phosphate (S3P) to produce enolpyruvyl shikimate-3-phosphate and inorganic phosphate.</text>
</comment>
<feature type="domain" description="Enolpyruvate transferase" evidence="9">
    <location>
        <begin position="33"/>
        <end position="462"/>
    </location>
</feature>
<dbReference type="PANTHER" id="PTHR21090">
    <property type="entry name" value="AROM/DEHYDROQUINATE SYNTHASE"/>
    <property type="match status" value="1"/>
</dbReference>
<comment type="caution">
    <text evidence="7">Lacks conserved residue(s) required for the propagation of feature annotation.</text>
</comment>
<reference evidence="10 11" key="1">
    <citation type="submission" date="2023-07" db="EMBL/GenBank/DDBJ databases">
        <title>Genomic Encyclopedia of Type Strains, Phase IV (KMG-IV): sequencing the most valuable type-strain genomes for metagenomic binning, comparative biology and taxonomic classification.</title>
        <authorList>
            <person name="Goeker M."/>
        </authorList>
    </citation>
    <scope>NUCLEOTIDE SEQUENCE [LARGE SCALE GENOMIC DNA]</scope>
    <source>
        <strain evidence="10 11">DSM 15561</strain>
    </source>
</reference>
<dbReference type="Gene3D" id="3.65.10.10">
    <property type="entry name" value="Enolpyruvate transferase domain"/>
    <property type="match status" value="2"/>
</dbReference>
<dbReference type="Pfam" id="PF00275">
    <property type="entry name" value="EPSP_synthase"/>
    <property type="match status" value="1"/>
</dbReference>
<dbReference type="GO" id="GO:0003866">
    <property type="term" value="F:3-phosphoshikimate 1-carboxyvinyltransferase activity"/>
    <property type="evidence" value="ECO:0007669"/>
    <property type="project" value="UniProtKB-EC"/>
</dbReference>
<dbReference type="InterPro" id="IPR013792">
    <property type="entry name" value="RNA3'P_cycl/enolpyr_Trfase_a/b"/>
</dbReference>
<keyword evidence="4 7" id="KW-0808">Transferase</keyword>
<dbReference type="SUPFAM" id="SSF55205">
    <property type="entry name" value="EPT/RTPC-like"/>
    <property type="match status" value="1"/>
</dbReference>
<evidence type="ECO:0000256" key="8">
    <source>
        <dbReference type="SAM" id="MobiDB-lite"/>
    </source>
</evidence>
<keyword evidence="3 7" id="KW-0028">Amino-acid biosynthesis</keyword>